<evidence type="ECO:0000313" key="7">
    <source>
        <dbReference type="Proteomes" id="UP000293289"/>
    </source>
</evidence>
<organism evidence="6 7">
    <name type="scientific">Agromyces ramosus</name>
    <dbReference type="NCBI Taxonomy" id="33879"/>
    <lineage>
        <taxon>Bacteria</taxon>
        <taxon>Bacillati</taxon>
        <taxon>Actinomycetota</taxon>
        <taxon>Actinomycetes</taxon>
        <taxon>Micrococcales</taxon>
        <taxon>Microbacteriaceae</taxon>
        <taxon>Agromyces</taxon>
    </lineage>
</organism>
<evidence type="ECO:0000259" key="4">
    <source>
        <dbReference type="SMART" id="SM00477"/>
    </source>
</evidence>
<comment type="caution">
    <text evidence="6">The sequence shown here is derived from an EMBL/GenBank/DDBJ whole genome shotgun (WGS) entry which is preliminary data.</text>
</comment>
<dbReference type="PANTHER" id="PTHR13966:SF5">
    <property type="entry name" value="ENDONUCLEASE G, MITOCHONDRIAL"/>
    <property type="match status" value="1"/>
</dbReference>
<dbReference type="GO" id="GO:0003676">
    <property type="term" value="F:nucleic acid binding"/>
    <property type="evidence" value="ECO:0007669"/>
    <property type="project" value="InterPro"/>
</dbReference>
<feature type="binding site" evidence="2">
    <location>
        <position position="152"/>
    </location>
    <ligand>
        <name>Mg(2+)</name>
        <dbReference type="ChEBI" id="CHEBI:18420"/>
        <note>catalytic</note>
    </ligand>
</feature>
<dbReference type="AlphaFoldDB" id="A0A4Q7MAC7"/>
<dbReference type="GO" id="GO:0004519">
    <property type="term" value="F:endonuclease activity"/>
    <property type="evidence" value="ECO:0007669"/>
    <property type="project" value="UniProtKB-KW"/>
</dbReference>
<evidence type="ECO:0000256" key="2">
    <source>
        <dbReference type="PIRSR" id="PIRSR640255-2"/>
    </source>
</evidence>
<feature type="region of interest" description="Disordered" evidence="3">
    <location>
        <begin position="1"/>
        <end position="26"/>
    </location>
</feature>
<dbReference type="EMBL" id="SGWY01000004">
    <property type="protein sequence ID" value="RZS63642.1"/>
    <property type="molecule type" value="Genomic_DNA"/>
</dbReference>
<reference evidence="6 7" key="1">
    <citation type="submission" date="2019-02" db="EMBL/GenBank/DDBJ databases">
        <title>Genomic Encyclopedia of Type Strains, Phase IV (KMG-IV): sequencing the most valuable type-strain genomes for metagenomic binning, comparative biology and taxonomic classification.</title>
        <authorList>
            <person name="Goeker M."/>
        </authorList>
    </citation>
    <scope>NUCLEOTIDE SEQUENCE [LARGE SCALE GENOMIC DNA]</scope>
    <source>
        <strain evidence="6 7">DSM 43045</strain>
    </source>
</reference>
<dbReference type="InterPro" id="IPR001604">
    <property type="entry name" value="Endo_G_ENPP1-like_dom"/>
</dbReference>
<protein>
    <submittedName>
        <fullName evidence="6">Endonuclease G</fullName>
    </submittedName>
</protein>
<keyword evidence="6" id="KW-0540">Nuclease</keyword>
<dbReference type="GO" id="GO:0046872">
    <property type="term" value="F:metal ion binding"/>
    <property type="evidence" value="ECO:0007669"/>
    <property type="project" value="UniProtKB-KW"/>
</dbReference>
<dbReference type="CDD" id="cd00091">
    <property type="entry name" value="NUC"/>
    <property type="match status" value="1"/>
</dbReference>
<evidence type="ECO:0000256" key="1">
    <source>
        <dbReference type="PIRSR" id="PIRSR640255-1"/>
    </source>
</evidence>
<dbReference type="InterPro" id="IPR044925">
    <property type="entry name" value="His-Me_finger_sf"/>
</dbReference>
<dbReference type="SUPFAM" id="SSF54060">
    <property type="entry name" value="His-Me finger endonucleases"/>
    <property type="match status" value="1"/>
</dbReference>
<keyword evidence="2" id="KW-0479">Metal-binding</keyword>
<dbReference type="PANTHER" id="PTHR13966">
    <property type="entry name" value="ENDONUCLEASE RELATED"/>
    <property type="match status" value="1"/>
</dbReference>
<gene>
    <name evidence="6" type="ORF">EV187_3551</name>
</gene>
<feature type="domain" description="ENPP1-3/EXOG-like endonuclease/phosphodiesterase" evidence="4">
    <location>
        <begin position="55"/>
        <end position="268"/>
    </location>
</feature>
<dbReference type="SMART" id="SM00477">
    <property type="entry name" value="NUC"/>
    <property type="match status" value="1"/>
</dbReference>
<dbReference type="InterPro" id="IPR020821">
    <property type="entry name" value="ENPP1-3/EXOG-like_nuc-like"/>
</dbReference>
<dbReference type="Proteomes" id="UP000293289">
    <property type="component" value="Unassembled WGS sequence"/>
</dbReference>
<proteinExistence type="predicted"/>
<evidence type="ECO:0000313" key="6">
    <source>
        <dbReference type="EMBL" id="RZS63642.1"/>
    </source>
</evidence>
<evidence type="ECO:0000259" key="5">
    <source>
        <dbReference type="SMART" id="SM00892"/>
    </source>
</evidence>
<keyword evidence="7" id="KW-1185">Reference proteome</keyword>
<sequence length="288" mass="31619">MEPDEGTTAPTVADAAPPPSEAREATGFDPEFLGVAAMMPRMGDAQAAASVQLAYEHFTVMLDTVRRFAGVTAVNIDGARLVKVPRDDRWVFDERIPPELQAGPEIYADNDLDRGHLVRRNDPVWGEPAVAARANTDTFMFTNAAPQASGFNQSRELWLGLEDHVLEHARVHELKLSVFTGPVLTDDDPPYRGIRIPLKFWKIAAWNTGEGLATTGFVVDQSPLVDVDELPRALGAPPPLGPFRTFQVRIRDIAELTGLTMPELIDAEHLPRSVTGWRPLQSTADILV</sequence>
<dbReference type="GO" id="GO:0016787">
    <property type="term" value="F:hydrolase activity"/>
    <property type="evidence" value="ECO:0007669"/>
    <property type="project" value="InterPro"/>
</dbReference>
<accession>A0A4Q7MAC7</accession>
<dbReference type="InterPro" id="IPR044929">
    <property type="entry name" value="DNA/RNA_non-sp_Endonuclease_sf"/>
</dbReference>
<name>A0A4Q7MAC7_9MICO</name>
<feature type="domain" description="DNA/RNA non-specific endonuclease/pyrophosphatase/phosphodiesterase" evidence="5">
    <location>
        <begin position="54"/>
        <end position="268"/>
    </location>
</feature>
<dbReference type="Pfam" id="PF01223">
    <property type="entry name" value="Endonuclease_NS"/>
    <property type="match status" value="1"/>
</dbReference>
<dbReference type="InterPro" id="IPR040255">
    <property type="entry name" value="Non-specific_endonuclease"/>
</dbReference>
<keyword evidence="6" id="KW-0378">Hydrolase</keyword>
<dbReference type="RefSeq" id="WP_242609689.1">
    <property type="nucleotide sequence ID" value="NZ_SGWY01000004.1"/>
</dbReference>
<dbReference type="SMART" id="SM00892">
    <property type="entry name" value="Endonuclease_NS"/>
    <property type="match status" value="1"/>
</dbReference>
<evidence type="ECO:0000256" key="3">
    <source>
        <dbReference type="SAM" id="MobiDB-lite"/>
    </source>
</evidence>
<keyword evidence="6" id="KW-0255">Endonuclease</keyword>
<dbReference type="Gene3D" id="3.40.570.10">
    <property type="entry name" value="Extracellular Endonuclease, subunit A"/>
    <property type="match status" value="1"/>
</dbReference>
<feature type="active site" description="Proton acceptor" evidence="1">
    <location>
        <position position="116"/>
    </location>
</feature>